<sequence>MFLTHGSYQKQLQTLAKKGLLILDAWGMEKLTQEHACHLLEVLEDRYQNSSTIVISQLPVKEWYNMIGNATVADALMDRLVHNSHRIELGGESIRKLAQSEHLE</sequence>
<keyword evidence="3" id="KW-1185">Reference proteome</keyword>
<name>A0ABN8TQY9_9VIBR</name>
<evidence type="ECO:0000313" key="3">
    <source>
        <dbReference type="Proteomes" id="UP001152658"/>
    </source>
</evidence>
<protein>
    <recommendedName>
        <fullName evidence="1">IstB-like ATP-binding domain-containing protein</fullName>
    </recommendedName>
</protein>
<dbReference type="Proteomes" id="UP001152658">
    <property type="component" value="Unassembled WGS sequence"/>
</dbReference>
<feature type="domain" description="IstB-like ATP-binding" evidence="1">
    <location>
        <begin position="5"/>
        <end position="100"/>
    </location>
</feature>
<comment type="caution">
    <text evidence="2">The sequence shown here is derived from an EMBL/GenBank/DDBJ whole genome shotgun (WGS) entry which is preliminary data.</text>
</comment>
<evidence type="ECO:0000313" key="2">
    <source>
        <dbReference type="EMBL" id="CAH8225855.1"/>
    </source>
</evidence>
<evidence type="ECO:0000259" key="1">
    <source>
        <dbReference type="Pfam" id="PF01695"/>
    </source>
</evidence>
<accession>A0ABN8TQY9</accession>
<dbReference type="Gene3D" id="3.40.50.300">
    <property type="entry name" value="P-loop containing nucleotide triphosphate hydrolases"/>
    <property type="match status" value="1"/>
</dbReference>
<organism evidence="2 3">
    <name type="scientific">Vibrio aestuarianus</name>
    <dbReference type="NCBI Taxonomy" id="28171"/>
    <lineage>
        <taxon>Bacteria</taxon>
        <taxon>Pseudomonadati</taxon>
        <taxon>Pseudomonadota</taxon>
        <taxon>Gammaproteobacteria</taxon>
        <taxon>Vibrionales</taxon>
        <taxon>Vibrionaceae</taxon>
        <taxon>Vibrio</taxon>
    </lineage>
</organism>
<dbReference type="EMBL" id="CALYLK010000135">
    <property type="protein sequence ID" value="CAH8225855.1"/>
    <property type="molecule type" value="Genomic_DNA"/>
</dbReference>
<dbReference type="InterPro" id="IPR027417">
    <property type="entry name" value="P-loop_NTPase"/>
</dbReference>
<gene>
    <name evidence="2" type="ORF">VAE063_940271</name>
</gene>
<proteinExistence type="predicted"/>
<dbReference type="Pfam" id="PF01695">
    <property type="entry name" value="IstB_IS21"/>
    <property type="match status" value="1"/>
</dbReference>
<dbReference type="InterPro" id="IPR002611">
    <property type="entry name" value="IstB_ATP-bd"/>
</dbReference>
<reference evidence="2" key="1">
    <citation type="submission" date="2022-06" db="EMBL/GenBank/DDBJ databases">
        <authorList>
            <person name="Goudenege D."/>
            <person name="Le Roux F."/>
        </authorList>
    </citation>
    <scope>NUCLEOTIDE SEQUENCE</scope>
    <source>
        <strain evidence="2">12-063</strain>
    </source>
</reference>